<evidence type="ECO:0000313" key="4">
    <source>
        <dbReference type="Proteomes" id="UP000792457"/>
    </source>
</evidence>
<keyword evidence="2" id="KW-1133">Transmembrane helix</keyword>
<evidence type="ECO:0000256" key="2">
    <source>
        <dbReference type="SAM" id="Phobius"/>
    </source>
</evidence>
<sequence length="257" mass="27609">MIGAMPAVAVRHERRKRKPRPTQLYFVGSKQSPPSKGSTPSQSQAGSPASPSMLAEAQGHRQSQAEQQISALQPPPEFYVCGRVSVLHVVVVSLLLGSILLVVGLVQLKPGADASRHRLYFLSAGTLLLTLGMILIFIRCCCCQSSIQQHHPGRRRLQKDDSAASAIAHVGNEENLPHIVTSTNGNHTSKKVAVIDEIEVPSIPNKLDSSDACQSLSIDLGVPMHSSHDTLQSVKSPSEHDALIKKSNSNLEANSLT</sequence>
<feature type="transmembrane region" description="Helical" evidence="2">
    <location>
        <begin position="119"/>
        <end position="138"/>
    </location>
</feature>
<evidence type="ECO:0000256" key="1">
    <source>
        <dbReference type="SAM" id="MobiDB-lite"/>
    </source>
</evidence>
<dbReference type="Proteomes" id="UP000792457">
    <property type="component" value="Unassembled WGS sequence"/>
</dbReference>
<feature type="region of interest" description="Disordered" evidence="1">
    <location>
        <begin position="1"/>
        <end position="68"/>
    </location>
</feature>
<keyword evidence="2" id="KW-0472">Membrane</keyword>
<accession>A0A8K0P0R2</accession>
<feature type="transmembrane region" description="Helical" evidence="2">
    <location>
        <begin position="86"/>
        <end position="107"/>
    </location>
</feature>
<proteinExistence type="predicted"/>
<evidence type="ECO:0000313" key="3">
    <source>
        <dbReference type="EMBL" id="KAG8228772.1"/>
    </source>
</evidence>
<organism evidence="3 4">
    <name type="scientific">Ladona fulva</name>
    <name type="common">Scarce chaser dragonfly</name>
    <name type="synonym">Libellula fulva</name>
    <dbReference type="NCBI Taxonomy" id="123851"/>
    <lineage>
        <taxon>Eukaryota</taxon>
        <taxon>Metazoa</taxon>
        <taxon>Ecdysozoa</taxon>
        <taxon>Arthropoda</taxon>
        <taxon>Hexapoda</taxon>
        <taxon>Insecta</taxon>
        <taxon>Pterygota</taxon>
        <taxon>Palaeoptera</taxon>
        <taxon>Odonata</taxon>
        <taxon>Epiprocta</taxon>
        <taxon>Anisoptera</taxon>
        <taxon>Libelluloidea</taxon>
        <taxon>Libellulidae</taxon>
        <taxon>Ladona</taxon>
    </lineage>
</organism>
<dbReference type="AlphaFoldDB" id="A0A8K0P0R2"/>
<dbReference type="EMBL" id="KZ308388">
    <property type="protein sequence ID" value="KAG8228772.1"/>
    <property type="molecule type" value="Genomic_DNA"/>
</dbReference>
<keyword evidence="2" id="KW-0812">Transmembrane</keyword>
<protein>
    <submittedName>
        <fullName evidence="3">Uncharacterized protein</fullName>
    </submittedName>
</protein>
<keyword evidence="4" id="KW-1185">Reference proteome</keyword>
<feature type="compositionally biased region" description="Low complexity" evidence="1">
    <location>
        <begin position="37"/>
        <end position="52"/>
    </location>
</feature>
<dbReference type="OrthoDB" id="6628918at2759"/>
<name>A0A8K0P0R2_LADFU</name>
<gene>
    <name evidence="3" type="ORF">J437_LFUL007765</name>
</gene>
<reference evidence="3" key="2">
    <citation type="submission" date="2017-10" db="EMBL/GenBank/DDBJ databases">
        <title>Ladona fulva Genome sequencing and assembly.</title>
        <authorList>
            <person name="Murali S."/>
            <person name="Richards S."/>
            <person name="Bandaranaike D."/>
            <person name="Bellair M."/>
            <person name="Blankenburg K."/>
            <person name="Chao H."/>
            <person name="Dinh H."/>
            <person name="Doddapaneni H."/>
            <person name="Dugan-Rocha S."/>
            <person name="Elkadiri S."/>
            <person name="Gnanaolivu R."/>
            <person name="Hernandez B."/>
            <person name="Skinner E."/>
            <person name="Javaid M."/>
            <person name="Lee S."/>
            <person name="Li M."/>
            <person name="Ming W."/>
            <person name="Munidasa M."/>
            <person name="Muniz J."/>
            <person name="Nguyen L."/>
            <person name="Hughes D."/>
            <person name="Osuji N."/>
            <person name="Pu L.-L."/>
            <person name="Puazo M."/>
            <person name="Qu C."/>
            <person name="Quiroz J."/>
            <person name="Raj R."/>
            <person name="Weissenberger G."/>
            <person name="Xin Y."/>
            <person name="Zou X."/>
            <person name="Han Y."/>
            <person name="Worley K."/>
            <person name="Muzny D."/>
            <person name="Gibbs R."/>
        </authorList>
    </citation>
    <scope>NUCLEOTIDE SEQUENCE</scope>
    <source>
        <strain evidence="3">Sampled in the wild</strain>
    </source>
</reference>
<reference evidence="3" key="1">
    <citation type="submission" date="2013-04" db="EMBL/GenBank/DDBJ databases">
        <authorList>
            <person name="Qu J."/>
            <person name="Murali S.C."/>
            <person name="Bandaranaike D."/>
            <person name="Bellair M."/>
            <person name="Blankenburg K."/>
            <person name="Chao H."/>
            <person name="Dinh H."/>
            <person name="Doddapaneni H."/>
            <person name="Downs B."/>
            <person name="Dugan-Rocha S."/>
            <person name="Elkadiri S."/>
            <person name="Gnanaolivu R.D."/>
            <person name="Hernandez B."/>
            <person name="Javaid M."/>
            <person name="Jayaseelan J.C."/>
            <person name="Lee S."/>
            <person name="Li M."/>
            <person name="Ming W."/>
            <person name="Munidasa M."/>
            <person name="Muniz J."/>
            <person name="Nguyen L."/>
            <person name="Ongeri F."/>
            <person name="Osuji N."/>
            <person name="Pu L.-L."/>
            <person name="Puazo M."/>
            <person name="Qu C."/>
            <person name="Quiroz J."/>
            <person name="Raj R."/>
            <person name="Weissenberger G."/>
            <person name="Xin Y."/>
            <person name="Zou X."/>
            <person name="Han Y."/>
            <person name="Richards S."/>
            <person name="Worley K."/>
            <person name="Muzny D."/>
            <person name="Gibbs R."/>
        </authorList>
    </citation>
    <scope>NUCLEOTIDE SEQUENCE</scope>
    <source>
        <strain evidence="3">Sampled in the wild</strain>
    </source>
</reference>
<comment type="caution">
    <text evidence="3">The sequence shown here is derived from an EMBL/GenBank/DDBJ whole genome shotgun (WGS) entry which is preliminary data.</text>
</comment>